<feature type="region of interest" description="Disordered" evidence="1">
    <location>
        <begin position="133"/>
        <end position="180"/>
    </location>
</feature>
<evidence type="ECO:0000313" key="3">
    <source>
        <dbReference type="EMBL" id="KAK7440276.1"/>
    </source>
</evidence>
<gene>
    <name evidence="3" type="ORF">VKT23_017216</name>
</gene>
<proteinExistence type="predicted"/>
<accession>A0ABR1IVF0</accession>
<sequence>MSPVNVLARASTTTVFITEPTSASTSKIDNRNKIPAGAIAGGTVAGVVLALVILWLWKVWGRSIKQSDAKKKKETDALRITKQNTLRNAYTFSSPHSYSYKPLFWPPSETKVKFATPGDSSIKNKGLILQMPHETPVTKPSRPKPLRSSSASKTSKVEIPATDEVKAPAPAQLSPKPSNISSTATYYSVESAEERSKQSPFHSLVAALGNFSSDAVQHPPRTSQLSGNRLSMTSNWSLFSRSTRGTQNRYSQATSTSAYSQSDAQSSVVGIAH</sequence>
<organism evidence="3 4">
    <name type="scientific">Marasmiellus scandens</name>
    <dbReference type="NCBI Taxonomy" id="2682957"/>
    <lineage>
        <taxon>Eukaryota</taxon>
        <taxon>Fungi</taxon>
        <taxon>Dikarya</taxon>
        <taxon>Basidiomycota</taxon>
        <taxon>Agaricomycotina</taxon>
        <taxon>Agaricomycetes</taxon>
        <taxon>Agaricomycetidae</taxon>
        <taxon>Agaricales</taxon>
        <taxon>Marasmiineae</taxon>
        <taxon>Omphalotaceae</taxon>
        <taxon>Marasmiellus</taxon>
    </lineage>
</organism>
<feature type="region of interest" description="Disordered" evidence="1">
    <location>
        <begin position="242"/>
        <end position="273"/>
    </location>
</feature>
<keyword evidence="2" id="KW-1133">Transmembrane helix</keyword>
<dbReference type="EMBL" id="JBANRG010000069">
    <property type="protein sequence ID" value="KAK7440276.1"/>
    <property type="molecule type" value="Genomic_DNA"/>
</dbReference>
<keyword evidence="2" id="KW-0812">Transmembrane</keyword>
<keyword evidence="2" id="KW-0472">Membrane</keyword>
<keyword evidence="4" id="KW-1185">Reference proteome</keyword>
<comment type="caution">
    <text evidence="3">The sequence shown here is derived from an EMBL/GenBank/DDBJ whole genome shotgun (WGS) entry which is preliminary data.</text>
</comment>
<feature type="transmembrane region" description="Helical" evidence="2">
    <location>
        <begin position="34"/>
        <end position="57"/>
    </location>
</feature>
<evidence type="ECO:0000256" key="2">
    <source>
        <dbReference type="SAM" id="Phobius"/>
    </source>
</evidence>
<evidence type="ECO:0000256" key="1">
    <source>
        <dbReference type="SAM" id="MobiDB-lite"/>
    </source>
</evidence>
<feature type="compositionally biased region" description="Low complexity" evidence="1">
    <location>
        <begin position="250"/>
        <end position="267"/>
    </location>
</feature>
<evidence type="ECO:0000313" key="4">
    <source>
        <dbReference type="Proteomes" id="UP001498398"/>
    </source>
</evidence>
<protein>
    <submittedName>
        <fullName evidence="3">Uncharacterized protein</fullName>
    </submittedName>
</protein>
<dbReference type="Proteomes" id="UP001498398">
    <property type="component" value="Unassembled WGS sequence"/>
</dbReference>
<name>A0ABR1IVF0_9AGAR</name>
<reference evidence="3 4" key="1">
    <citation type="submission" date="2024-01" db="EMBL/GenBank/DDBJ databases">
        <title>A draft genome for the cacao thread blight pathogen Marasmiellus scandens.</title>
        <authorList>
            <person name="Baruah I.K."/>
            <person name="Leung J."/>
            <person name="Bukari Y."/>
            <person name="Amoako-Attah I."/>
            <person name="Meinhardt L.W."/>
            <person name="Bailey B.A."/>
            <person name="Cohen S.P."/>
        </authorList>
    </citation>
    <scope>NUCLEOTIDE SEQUENCE [LARGE SCALE GENOMIC DNA]</scope>
    <source>
        <strain evidence="3 4">GH-19</strain>
    </source>
</reference>